<keyword evidence="3" id="KW-1185">Reference proteome</keyword>
<dbReference type="EMBL" id="KZ347206">
    <property type="protein sequence ID" value="PIO68206.1"/>
    <property type="molecule type" value="Genomic_DNA"/>
</dbReference>
<proteinExistence type="predicted"/>
<gene>
    <name evidence="2" type="ORF">TELCIR_10019</name>
</gene>
<evidence type="ECO:0000313" key="2">
    <source>
        <dbReference type="EMBL" id="PIO68206.1"/>
    </source>
</evidence>
<organism evidence="2 3">
    <name type="scientific">Teladorsagia circumcincta</name>
    <name type="common">Brown stomach worm</name>
    <name type="synonym">Ostertagia circumcincta</name>
    <dbReference type="NCBI Taxonomy" id="45464"/>
    <lineage>
        <taxon>Eukaryota</taxon>
        <taxon>Metazoa</taxon>
        <taxon>Ecdysozoa</taxon>
        <taxon>Nematoda</taxon>
        <taxon>Chromadorea</taxon>
        <taxon>Rhabditida</taxon>
        <taxon>Rhabditina</taxon>
        <taxon>Rhabditomorpha</taxon>
        <taxon>Strongyloidea</taxon>
        <taxon>Trichostrongylidae</taxon>
        <taxon>Teladorsagia</taxon>
    </lineage>
</organism>
<dbReference type="Proteomes" id="UP000230423">
    <property type="component" value="Unassembled WGS sequence"/>
</dbReference>
<keyword evidence="1" id="KW-0175">Coiled coil</keyword>
<name>A0A2G9UD94_TELCI</name>
<evidence type="ECO:0000256" key="1">
    <source>
        <dbReference type="SAM" id="Coils"/>
    </source>
</evidence>
<accession>A0A2G9UD94</accession>
<feature type="coiled-coil region" evidence="1">
    <location>
        <begin position="7"/>
        <end position="56"/>
    </location>
</feature>
<sequence>MDFMQLLDTANKNAKSLSKKLDVLKSEVDNEKRAELKRIEAEKKVKMESLKRKKETVASTEEERKFTIPKRKKESSEEDKAKVLAYLAKKSEEERQALKKKQAEKERLIQLRLQAHGGKV</sequence>
<evidence type="ECO:0000313" key="3">
    <source>
        <dbReference type="Proteomes" id="UP000230423"/>
    </source>
</evidence>
<protein>
    <submittedName>
        <fullName evidence="2">Uncharacterized protein</fullName>
    </submittedName>
</protein>
<dbReference type="OrthoDB" id="5871802at2759"/>
<dbReference type="AlphaFoldDB" id="A0A2G9UD94"/>
<reference evidence="2 3" key="1">
    <citation type="submission" date="2015-09" db="EMBL/GenBank/DDBJ databases">
        <title>Draft genome of the parasitic nematode Teladorsagia circumcincta isolate WARC Sus (inbred).</title>
        <authorList>
            <person name="Mitreva M."/>
        </authorList>
    </citation>
    <scope>NUCLEOTIDE SEQUENCE [LARGE SCALE GENOMIC DNA]</scope>
    <source>
        <strain evidence="2 3">S</strain>
    </source>
</reference>